<keyword evidence="4 5" id="KW-0472">Membrane</keyword>
<proteinExistence type="predicted"/>
<evidence type="ECO:0000256" key="3">
    <source>
        <dbReference type="ARBA" id="ARBA00022989"/>
    </source>
</evidence>
<comment type="subcellular location">
    <subcellularLocation>
        <location evidence="1">Membrane</location>
        <topology evidence="1">Multi-pass membrane protein</topology>
    </subcellularLocation>
</comment>
<name>A0A431WHV2_9GAMM</name>
<dbReference type="InterPro" id="IPR007300">
    <property type="entry name" value="CidB/LrgB"/>
</dbReference>
<dbReference type="PANTHER" id="PTHR30249">
    <property type="entry name" value="PUTATIVE SEROTONIN TRANSPORTER"/>
    <property type="match status" value="1"/>
</dbReference>
<evidence type="ECO:0000313" key="7">
    <source>
        <dbReference type="Proteomes" id="UP000282060"/>
    </source>
</evidence>
<reference evidence="6 7" key="1">
    <citation type="submission" date="2018-12" db="EMBL/GenBank/DDBJ databases">
        <authorList>
            <person name="Yu L."/>
        </authorList>
    </citation>
    <scope>NUCLEOTIDE SEQUENCE [LARGE SCALE GENOMIC DNA]</scope>
    <source>
        <strain evidence="6 7">HAW-EB5</strain>
    </source>
</reference>
<dbReference type="Proteomes" id="UP000282060">
    <property type="component" value="Unassembled WGS sequence"/>
</dbReference>
<keyword evidence="7" id="KW-1185">Reference proteome</keyword>
<dbReference type="PANTHER" id="PTHR30249:SF16">
    <property type="entry name" value="INNER MEMBRANE PROTEIN"/>
    <property type="match status" value="1"/>
</dbReference>
<feature type="transmembrane region" description="Helical" evidence="5">
    <location>
        <begin position="141"/>
        <end position="163"/>
    </location>
</feature>
<gene>
    <name evidence="6" type="ORF">EKG39_04510</name>
</gene>
<dbReference type="OrthoDB" id="9811701at2"/>
<evidence type="ECO:0000313" key="6">
    <source>
        <dbReference type="EMBL" id="RTR34927.1"/>
    </source>
</evidence>
<evidence type="ECO:0000256" key="5">
    <source>
        <dbReference type="SAM" id="Phobius"/>
    </source>
</evidence>
<dbReference type="AlphaFoldDB" id="A0A431WHV2"/>
<evidence type="ECO:0000256" key="2">
    <source>
        <dbReference type="ARBA" id="ARBA00022692"/>
    </source>
</evidence>
<organism evidence="6 7">
    <name type="scientific">Shewanella atlantica</name>
    <dbReference type="NCBI Taxonomy" id="271099"/>
    <lineage>
        <taxon>Bacteria</taxon>
        <taxon>Pseudomonadati</taxon>
        <taxon>Pseudomonadota</taxon>
        <taxon>Gammaproteobacteria</taxon>
        <taxon>Alteromonadales</taxon>
        <taxon>Shewanellaceae</taxon>
        <taxon>Shewanella</taxon>
    </lineage>
</organism>
<accession>A0A431WHV2</accession>
<dbReference type="Pfam" id="PF04172">
    <property type="entry name" value="LrgB"/>
    <property type="match status" value="1"/>
</dbReference>
<feature type="transmembrane region" description="Helical" evidence="5">
    <location>
        <begin position="6"/>
        <end position="25"/>
    </location>
</feature>
<feature type="transmembrane region" description="Helical" evidence="5">
    <location>
        <begin position="87"/>
        <end position="111"/>
    </location>
</feature>
<feature type="transmembrane region" description="Helical" evidence="5">
    <location>
        <begin position="175"/>
        <end position="193"/>
    </location>
</feature>
<comment type="caution">
    <text evidence="6">The sequence shown here is derived from an EMBL/GenBank/DDBJ whole genome shotgun (WGS) entry which is preliminary data.</text>
</comment>
<feature type="transmembrane region" description="Helical" evidence="5">
    <location>
        <begin position="205"/>
        <end position="228"/>
    </location>
</feature>
<keyword evidence="3 5" id="KW-1133">Transmembrane helix</keyword>
<feature type="transmembrane region" description="Helical" evidence="5">
    <location>
        <begin position="60"/>
        <end position="80"/>
    </location>
</feature>
<evidence type="ECO:0000256" key="1">
    <source>
        <dbReference type="ARBA" id="ARBA00004141"/>
    </source>
</evidence>
<evidence type="ECO:0000256" key="4">
    <source>
        <dbReference type="ARBA" id="ARBA00023136"/>
    </source>
</evidence>
<dbReference type="EMBL" id="RXNV01000001">
    <property type="protein sequence ID" value="RTR34927.1"/>
    <property type="molecule type" value="Genomic_DNA"/>
</dbReference>
<protein>
    <submittedName>
        <fullName evidence="6">LrgB family protein</fullName>
    </submittedName>
</protein>
<keyword evidence="2 5" id="KW-0812">Transmembrane</keyword>
<sequence length="229" mass="24572">MSQSMLAIVSLAFTLSCYFLIKQLYLKKRVWWLAPILMVPVIIVLFVISLNIPLPAYFEYTHWLMALLAPATIAFSVPIYRERKLIFSYPLTIGFGVVTGLLLGLLSSWGLTQIFSLPPELSHSTLVRSVSTPFAMEATSAFGGVPELTAMLVLLTGIIGMLVSEPLFKLAKINSPLAIGAALGAAAHGAGAAKASEFGKEEGVVASLTMIFTGIAMVLGAPFFSIFLV</sequence>
<feature type="transmembrane region" description="Helical" evidence="5">
    <location>
        <begin position="32"/>
        <end position="54"/>
    </location>
</feature>
<dbReference type="RefSeq" id="WP_126504530.1">
    <property type="nucleotide sequence ID" value="NZ_RXNV01000001.1"/>
</dbReference>
<dbReference type="GO" id="GO:0016020">
    <property type="term" value="C:membrane"/>
    <property type="evidence" value="ECO:0007669"/>
    <property type="project" value="UniProtKB-SubCell"/>
</dbReference>